<keyword evidence="1" id="KW-1133">Transmembrane helix</keyword>
<organism evidence="2 3">
    <name type="scientific">Cyclotella cryptica</name>
    <dbReference type="NCBI Taxonomy" id="29204"/>
    <lineage>
        <taxon>Eukaryota</taxon>
        <taxon>Sar</taxon>
        <taxon>Stramenopiles</taxon>
        <taxon>Ochrophyta</taxon>
        <taxon>Bacillariophyta</taxon>
        <taxon>Coscinodiscophyceae</taxon>
        <taxon>Thalassiosirophycidae</taxon>
        <taxon>Stephanodiscales</taxon>
        <taxon>Stephanodiscaceae</taxon>
        <taxon>Cyclotella</taxon>
    </lineage>
</organism>
<feature type="transmembrane region" description="Helical" evidence="1">
    <location>
        <begin position="321"/>
        <end position="342"/>
    </location>
</feature>
<feature type="transmembrane region" description="Helical" evidence="1">
    <location>
        <begin position="149"/>
        <end position="171"/>
    </location>
</feature>
<evidence type="ECO:0000313" key="2">
    <source>
        <dbReference type="EMBL" id="KAL3790679.1"/>
    </source>
</evidence>
<name>A0ABD3PSW8_9STRA</name>
<keyword evidence="1" id="KW-0812">Transmembrane</keyword>
<proteinExistence type="predicted"/>
<keyword evidence="1" id="KW-0472">Membrane</keyword>
<feature type="transmembrane region" description="Helical" evidence="1">
    <location>
        <begin position="222"/>
        <end position="244"/>
    </location>
</feature>
<reference evidence="2 3" key="1">
    <citation type="journal article" date="2020" name="G3 (Bethesda)">
        <title>Improved Reference Genome for Cyclotella cryptica CCMP332, a Model for Cell Wall Morphogenesis, Salinity Adaptation, and Lipid Production in Diatoms (Bacillariophyta).</title>
        <authorList>
            <person name="Roberts W.R."/>
            <person name="Downey K.M."/>
            <person name="Ruck E.C."/>
            <person name="Traller J.C."/>
            <person name="Alverson A.J."/>
        </authorList>
    </citation>
    <scope>NUCLEOTIDE SEQUENCE [LARGE SCALE GENOMIC DNA]</scope>
    <source>
        <strain evidence="2 3">CCMP332</strain>
    </source>
</reference>
<feature type="transmembrane region" description="Helical" evidence="1">
    <location>
        <begin position="385"/>
        <end position="404"/>
    </location>
</feature>
<dbReference type="Proteomes" id="UP001516023">
    <property type="component" value="Unassembled WGS sequence"/>
</dbReference>
<feature type="transmembrane region" description="Helical" evidence="1">
    <location>
        <begin position="354"/>
        <end position="373"/>
    </location>
</feature>
<evidence type="ECO:0000256" key="1">
    <source>
        <dbReference type="SAM" id="Phobius"/>
    </source>
</evidence>
<feature type="transmembrane region" description="Helical" evidence="1">
    <location>
        <begin position="192"/>
        <end position="210"/>
    </location>
</feature>
<dbReference type="AlphaFoldDB" id="A0ABD3PSW8"/>
<comment type="caution">
    <text evidence="2">The sequence shown here is derived from an EMBL/GenBank/DDBJ whole genome shotgun (WGS) entry which is preliminary data.</text>
</comment>
<evidence type="ECO:0000313" key="3">
    <source>
        <dbReference type="Proteomes" id="UP001516023"/>
    </source>
</evidence>
<sequence length="409" mass="45821">MIAANMPTPIVIRDVNYAGERTNPNSVVRAGDGAVATSIRGPISPESNPTQSVRNHATTRMGDLSTSPRLFGYVFSFLSSAVALTSSVMFYVRGVFPANSSTLEESTIDRGINITKSELETLQERYNSMNFSGKLFFSSGGVVTQDYQVYGSIVVSGLLTAITLFVLFAHLDSFCCPNKFRYFFRDGSLSERNLILVLIVISAISLHISTSRFSVGEAQTNVFFSTWTNFISCAVNFEVWRTGAGRHFSFQNIIFDRDFPLKRHWFFMSIFTSITFLSMVDYLMNNQTPTTFSLCDTLCHSNIISNKSDWNCLKLSWQNKWLWMSLGLTVLSWGAFFMRRFVAVSKLVQQIAEMLIVSAQVAISGYVIVNLTGGRLDQISCPSNLYFSIWGSFFTGIWIFSSLLQTWGA</sequence>
<protein>
    <submittedName>
        <fullName evidence="2">Uncharacterized protein</fullName>
    </submittedName>
</protein>
<accession>A0ABD3PSW8</accession>
<feature type="transmembrane region" description="Helical" evidence="1">
    <location>
        <begin position="265"/>
        <end position="284"/>
    </location>
</feature>
<feature type="transmembrane region" description="Helical" evidence="1">
    <location>
        <begin position="70"/>
        <end position="92"/>
    </location>
</feature>
<keyword evidence="3" id="KW-1185">Reference proteome</keyword>
<dbReference type="EMBL" id="JABMIG020000124">
    <property type="protein sequence ID" value="KAL3790679.1"/>
    <property type="molecule type" value="Genomic_DNA"/>
</dbReference>
<gene>
    <name evidence="2" type="ORF">HJC23_009779</name>
</gene>